<evidence type="ECO:0000313" key="5">
    <source>
        <dbReference type="EMBL" id="BAU99218.1"/>
    </source>
</evidence>
<feature type="domain" description="HTH lacI-type" evidence="4">
    <location>
        <begin position="11"/>
        <end position="65"/>
    </location>
</feature>
<dbReference type="InterPro" id="IPR000843">
    <property type="entry name" value="HTH_LacI"/>
</dbReference>
<dbReference type="OrthoDB" id="2854648at2"/>
<dbReference type="InterPro" id="IPR028082">
    <property type="entry name" value="Peripla_BP_I"/>
</dbReference>
<dbReference type="Gene3D" id="3.40.50.2300">
    <property type="match status" value="2"/>
</dbReference>
<keyword evidence="1" id="KW-0805">Transcription regulation</keyword>
<evidence type="ECO:0000256" key="1">
    <source>
        <dbReference type="ARBA" id="ARBA00023015"/>
    </source>
</evidence>
<dbReference type="RefSeq" id="WP_096381361.1">
    <property type="nucleotide sequence ID" value="NZ_AP017457.1"/>
</dbReference>
<reference evidence="5 6" key="1">
    <citation type="journal article" date="2016" name="Genome Announc.">
        <title>Complete Genome Sequence of Aurantimicrobium minutum Type Strain KNCT, a Planktonic Ultramicrobacterium Isolated from River Water.</title>
        <authorList>
            <person name="Nakai R."/>
            <person name="Fujisawa T."/>
            <person name="Nakamura Y."/>
            <person name="Nishide H."/>
            <person name="Uchiyama I."/>
            <person name="Baba T."/>
            <person name="Toyoda A."/>
            <person name="Fujiyama A."/>
            <person name="Naganuma T."/>
            <person name="Niki H."/>
        </authorList>
    </citation>
    <scope>NUCLEOTIDE SEQUENCE [LARGE SCALE GENOMIC DNA]</scope>
    <source>
        <strain evidence="5 6">KNC</strain>
    </source>
</reference>
<dbReference type="KEGG" id="amin:AUMI_16760"/>
<organism evidence="5 6">
    <name type="scientific">Aurantimicrobium minutum</name>
    <dbReference type="NCBI Taxonomy" id="708131"/>
    <lineage>
        <taxon>Bacteria</taxon>
        <taxon>Bacillati</taxon>
        <taxon>Actinomycetota</taxon>
        <taxon>Actinomycetes</taxon>
        <taxon>Micrococcales</taxon>
        <taxon>Microbacteriaceae</taxon>
        <taxon>Aurantimicrobium</taxon>
    </lineage>
</organism>
<dbReference type="SMART" id="SM00354">
    <property type="entry name" value="HTH_LACI"/>
    <property type="match status" value="1"/>
</dbReference>
<dbReference type="Gene3D" id="1.10.260.40">
    <property type="entry name" value="lambda repressor-like DNA-binding domains"/>
    <property type="match status" value="1"/>
</dbReference>
<dbReference type="AlphaFoldDB" id="A0A173LWI2"/>
<name>A0A173LWI2_9MICO</name>
<dbReference type="Pfam" id="PF13377">
    <property type="entry name" value="Peripla_BP_3"/>
    <property type="match status" value="1"/>
</dbReference>
<dbReference type="InterPro" id="IPR046335">
    <property type="entry name" value="LacI/GalR-like_sensor"/>
</dbReference>
<dbReference type="EMBL" id="AP017457">
    <property type="protein sequence ID" value="BAU99218.1"/>
    <property type="molecule type" value="Genomic_DNA"/>
</dbReference>
<dbReference type="GeneID" id="80451867"/>
<keyword evidence="3" id="KW-0804">Transcription</keyword>
<dbReference type="SUPFAM" id="SSF47413">
    <property type="entry name" value="lambda repressor-like DNA-binding domains"/>
    <property type="match status" value="1"/>
</dbReference>
<gene>
    <name evidence="5" type="ORF">AUMI_16760</name>
</gene>
<dbReference type="PANTHER" id="PTHR30146:SF153">
    <property type="entry name" value="LACTOSE OPERON REPRESSOR"/>
    <property type="match status" value="1"/>
</dbReference>
<dbReference type="SUPFAM" id="SSF53822">
    <property type="entry name" value="Periplasmic binding protein-like I"/>
    <property type="match status" value="1"/>
</dbReference>
<evidence type="ECO:0000259" key="4">
    <source>
        <dbReference type="PROSITE" id="PS50932"/>
    </source>
</evidence>
<dbReference type="PROSITE" id="PS50932">
    <property type="entry name" value="HTH_LACI_2"/>
    <property type="match status" value="1"/>
</dbReference>
<proteinExistence type="predicted"/>
<dbReference type="Pfam" id="PF00356">
    <property type="entry name" value="LacI"/>
    <property type="match status" value="1"/>
</dbReference>
<evidence type="ECO:0000313" key="6">
    <source>
        <dbReference type="Proteomes" id="UP000243847"/>
    </source>
</evidence>
<protein>
    <submittedName>
        <fullName evidence="5">Putative transcriptional regulator</fullName>
    </submittedName>
</protein>
<evidence type="ECO:0000256" key="2">
    <source>
        <dbReference type="ARBA" id="ARBA00023125"/>
    </source>
</evidence>
<evidence type="ECO:0000256" key="3">
    <source>
        <dbReference type="ARBA" id="ARBA00023163"/>
    </source>
</evidence>
<keyword evidence="2" id="KW-0238">DNA-binding</keyword>
<dbReference type="GO" id="GO:0000976">
    <property type="term" value="F:transcription cis-regulatory region binding"/>
    <property type="evidence" value="ECO:0007669"/>
    <property type="project" value="TreeGrafter"/>
</dbReference>
<dbReference type="PANTHER" id="PTHR30146">
    <property type="entry name" value="LACI-RELATED TRANSCRIPTIONAL REPRESSOR"/>
    <property type="match status" value="1"/>
</dbReference>
<accession>A0A173LWI2</accession>
<dbReference type="Proteomes" id="UP000243847">
    <property type="component" value="Chromosome sequence1"/>
</dbReference>
<sequence length="335" mass="36764">MNPRRSTSTSITLKEFASAAGVSTAAASNALSGKGRLSDETRQRIVELARELGYKPNPTAASLRTGLTKNIGFVIYSDPDPASEQRWAGYSAHLLYTLVAEATRHGYSVSIIAADRPEQLITSRIDLLYYLDPFDDEVLIDEAVRLGIPVLSNDRFDDPRISINIDTQFEAMTRAALDLLVRHGSTNPALFTELKGIASDEGAERVYRSWCSEKGFTPRVVRGDYGRTDLHERLAELLSTGCDGIYSFYEEGPQILEYLTSQGIRVPQDVLLIAAATDPRENSSIGVSSTVFHPEHTASAAFNSIIELSKNPDLAPLTVQLPWELVEQNSSARAN</sequence>
<dbReference type="InterPro" id="IPR010982">
    <property type="entry name" value="Lambda_DNA-bd_dom_sf"/>
</dbReference>
<dbReference type="CDD" id="cd01392">
    <property type="entry name" value="HTH_LacI"/>
    <property type="match status" value="1"/>
</dbReference>
<dbReference type="GO" id="GO:0003700">
    <property type="term" value="F:DNA-binding transcription factor activity"/>
    <property type="evidence" value="ECO:0007669"/>
    <property type="project" value="TreeGrafter"/>
</dbReference>